<feature type="domain" description="Effector-associated" evidence="3">
    <location>
        <begin position="326"/>
        <end position="400"/>
    </location>
</feature>
<dbReference type="GO" id="GO:0008782">
    <property type="term" value="F:adenosylhomocysteine nucleosidase activity"/>
    <property type="evidence" value="ECO:0007669"/>
    <property type="project" value="TreeGrafter"/>
</dbReference>
<dbReference type="Pfam" id="PF19956">
    <property type="entry name" value="EAD2"/>
    <property type="match status" value="1"/>
</dbReference>
<dbReference type="RefSeq" id="WP_176930173.1">
    <property type="nucleotide sequence ID" value="NZ_FNIE01000003.1"/>
</dbReference>
<keyword evidence="5" id="KW-1185">Reference proteome</keyword>
<dbReference type="Proteomes" id="UP000199341">
    <property type="component" value="Unassembled WGS sequence"/>
</dbReference>
<dbReference type="EMBL" id="FNIE01000003">
    <property type="protein sequence ID" value="SDN22509.1"/>
    <property type="molecule type" value="Genomic_DNA"/>
</dbReference>
<dbReference type="SUPFAM" id="SSF53167">
    <property type="entry name" value="Purine and uridine phosphorylases"/>
    <property type="match status" value="1"/>
</dbReference>
<dbReference type="PANTHER" id="PTHR46832">
    <property type="entry name" value="5'-METHYLTHIOADENOSINE/S-ADENOSYLHOMOCYSTEINE NUCLEOSIDASE"/>
    <property type="match status" value="1"/>
</dbReference>
<dbReference type="PANTHER" id="PTHR46832:SF1">
    <property type="entry name" value="5'-METHYLTHIOADENOSINE_S-ADENOSYLHOMOCYSTEINE NUCLEOSIDASE"/>
    <property type="match status" value="1"/>
</dbReference>
<organism evidence="4 5">
    <name type="scientific">Actinacidiphila guanduensis</name>
    <dbReference type="NCBI Taxonomy" id="310781"/>
    <lineage>
        <taxon>Bacteria</taxon>
        <taxon>Bacillati</taxon>
        <taxon>Actinomycetota</taxon>
        <taxon>Actinomycetes</taxon>
        <taxon>Kitasatosporales</taxon>
        <taxon>Streptomycetaceae</taxon>
        <taxon>Actinacidiphila</taxon>
    </lineage>
</organism>
<accession>A0A1G9ZMA9</accession>
<proteinExistence type="predicted"/>
<evidence type="ECO:0000259" key="2">
    <source>
        <dbReference type="Pfam" id="PF01048"/>
    </source>
</evidence>
<name>A0A1G9ZMA9_9ACTN</name>
<feature type="region of interest" description="Disordered" evidence="1">
    <location>
        <begin position="272"/>
        <end position="317"/>
    </location>
</feature>
<dbReference type="InterPro" id="IPR045431">
    <property type="entry name" value="EAD2"/>
</dbReference>
<dbReference type="Pfam" id="PF01048">
    <property type="entry name" value="PNP_UDP_1"/>
    <property type="match status" value="1"/>
</dbReference>
<dbReference type="GO" id="GO:0005829">
    <property type="term" value="C:cytosol"/>
    <property type="evidence" value="ECO:0007669"/>
    <property type="project" value="TreeGrafter"/>
</dbReference>
<protein>
    <submittedName>
        <fullName evidence="4">Nucleoside phosphorylase</fullName>
    </submittedName>
</protein>
<dbReference type="InterPro" id="IPR035994">
    <property type="entry name" value="Nucleoside_phosphorylase_sf"/>
</dbReference>
<gene>
    <name evidence="4" type="ORF">SAMN05216259_103225</name>
</gene>
<dbReference type="InterPro" id="IPR000845">
    <property type="entry name" value="Nucleoside_phosphorylase_d"/>
</dbReference>
<evidence type="ECO:0000259" key="3">
    <source>
        <dbReference type="Pfam" id="PF19956"/>
    </source>
</evidence>
<reference evidence="4 5" key="1">
    <citation type="submission" date="2016-10" db="EMBL/GenBank/DDBJ databases">
        <authorList>
            <person name="de Groot N.N."/>
        </authorList>
    </citation>
    <scope>NUCLEOTIDE SEQUENCE [LARGE SCALE GENOMIC DNA]</scope>
    <source>
        <strain evidence="4 5">CGMCC 4.2022</strain>
    </source>
</reference>
<dbReference type="AlphaFoldDB" id="A0A1G9ZMA9"/>
<feature type="compositionally biased region" description="Low complexity" evidence="1">
    <location>
        <begin position="272"/>
        <end position="293"/>
    </location>
</feature>
<sequence>MRDGSSSVDVFVLTAIEVEFRAVLAHLSGAAQVQPGARETPYVVGDFTAGGRVLRVAVQIAGPGNERAALELDRAVGLLRPAVVLMVGVAGGRKDVALGDVVAADAIYGYESGRDEEHRLLPRVPTRHSSYGLVQQARAVAALGTWQRRIDPPPERPPAAYVGALASGAKLVAHGRSATARMVERTAGDALAVEMEGLGFLLAAHANQAVRALVVRGVSDLLGDKDGDHDKRWQPVAARHAAAFAFELLALYPPPDRAPALPVAHPVPAPRRVPAAPSVTAAPPGTAGQPGPAEHAHTPVPAPDVPAPSRDRPGRLTPAEYGALAELLLSVPGLSAPAAWQLLLESLPGPGAAAVRQGSARLDAMALLRACEAMGQWAQLCEALETLWPGFAAVPELRARLAALGRLPEGPPLPPPAPLHPR</sequence>
<dbReference type="STRING" id="310781.SAMN05216259_103225"/>
<dbReference type="GO" id="GO:0019284">
    <property type="term" value="P:L-methionine salvage from S-adenosylmethionine"/>
    <property type="evidence" value="ECO:0007669"/>
    <property type="project" value="TreeGrafter"/>
</dbReference>
<dbReference type="GO" id="GO:0008930">
    <property type="term" value="F:methylthioadenosine nucleosidase activity"/>
    <property type="evidence" value="ECO:0007669"/>
    <property type="project" value="TreeGrafter"/>
</dbReference>
<evidence type="ECO:0000313" key="4">
    <source>
        <dbReference type="EMBL" id="SDN22509.1"/>
    </source>
</evidence>
<evidence type="ECO:0000256" key="1">
    <source>
        <dbReference type="SAM" id="MobiDB-lite"/>
    </source>
</evidence>
<dbReference type="Gene3D" id="3.40.50.1580">
    <property type="entry name" value="Nucleoside phosphorylase domain"/>
    <property type="match status" value="1"/>
</dbReference>
<feature type="domain" description="Nucleoside phosphorylase" evidence="2">
    <location>
        <begin position="11"/>
        <end position="248"/>
    </location>
</feature>
<evidence type="ECO:0000313" key="5">
    <source>
        <dbReference type="Proteomes" id="UP000199341"/>
    </source>
</evidence>
<dbReference type="GO" id="GO:0009116">
    <property type="term" value="P:nucleoside metabolic process"/>
    <property type="evidence" value="ECO:0007669"/>
    <property type="project" value="InterPro"/>
</dbReference>